<feature type="coiled-coil region" evidence="9">
    <location>
        <begin position="222"/>
        <end position="249"/>
    </location>
</feature>
<keyword evidence="4 7" id="KW-0067">ATP-binding</keyword>
<evidence type="ECO:0000313" key="12">
    <source>
        <dbReference type="Proteomes" id="UP000253970"/>
    </source>
</evidence>
<dbReference type="FunFam" id="3.30.420.40:FF:000071">
    <property type="entry name" value="Molecular chaperone DnaK"/>
    <property type="match status" value="1"/>
</dbReference>
<evidence type="ECO:0000256" key="4">
    <source>
        <dbReference type="ARBA" id="ARBA00022840"/>
    </source>
</evidence>
<name>A0A369MDE7_EGGLN</name>
<dbReference type="Gene3D" id="3.90.640.10">
    <property type="entry name" value="Actin, Chain A, domain 4"/>
    <property type="match status" value="1"/>
</dbReference>
<dbReference type="InterPro" id="IPR043129">
    <property type="entry name" value="ATPase_NBD"/>
</dbReference>
<dbReference type="PRINTS" id="PR00301">
    <property type="entry name" value="HEATSHOCK70"/>
</dbReference>
<dbReference type="RefSeq" id="WP_114534010.1">
    <property type="nucleotide sequence ID" value="NZ_PPTU01000012.1"/>
</dbReference>
<dbReference type="PANTHER" id="PTHR19375">
    <property type="entry name" value="HEAT SHOCK PROTEIN 70KDA"/>
    <property type="match status" value="1"/>
</dbReference>
<dbReference type="PROSITE" id="PS00297">
    <property type="entry name" value="HSP70_1"/>
    <property type="match status" value="1"/>
</dbReference>
<feature type="modified residue" description="Phosphothreonine; by autocatalysis" evidence="7">
    <location>
        <position position="173"/>
    </location>
</feature>
<feature type="region of interest" description="Disordered" evidence="10">
    <location>
        <begin position="554"/>
        <end position="576"/>
    </location>
</feature>
<dbReference type="SUPFAM" id="SSF100920">
    <property type="entry name" value="Heat shock protein 70kD (HSP70), peptide-binding domain"/>
    <property type="match status" value="1"/>
</dbReference>
<evidence type="ECO:0000256" key="7">
    <source>
        <dbReference type="HAMAP-Rule" id="MF_00332"/>
    </source>
</evidence>
<evidence type="ECO:0000256" key="6">
    <source>
        <dbReference type="ARBA" id="ARBA00023186"/>
    </source>
</evidence>
<dbReference type="HAMAP" id="MF_00332">
    <property type="entry name" value="DnaK"/>
    <property type="match status" value="1"/>
</dbReference>
<proteinExistence type="evidence at transcript level"/>
<dbReference type="Pfam" id="PF00012">
    <property type="entry name" value="HSP70"/>
    <property type="match status" value="1"/>
</dbReference>
<reference evidence="11 12" key="1">
    <citation type="journal article" date="2018" name="Elife">
        <title>Discovery and characterization of a prevalent human gut bacterial enzyme sufficient for the inactivation of a family of plant toxins.</title>
        <authorList>
            <person name="Koppel N."/>
            <person name="Bisanz J.E."/>
            <person name="Pandelia M.E."/>
            <person name="Turnbaugh P.J."/>
            <person name="Balskus E.P."/>
        </authorList>
    </citation>
    <scope>NUCLEOTIDE SEQUENCE [LARGE SCALE GENOMIC DNA]</scope>
    <source>
        <strain evidence="11 12">W1 BHI 6</strain>
    </source>
</reference>
<dbReference type="InterPro" id="IPR013126">
    <property type="entry name" value="Hsp_70_fam"/>
</dbReference>
<comment type="induction">
    <text evidence="7">By stress conditions e.g. heat shock.</text>
</comment>
<dbReference type="NCBIfam" id="NF001413">
    <property type="entry name" value="PRK00290.1"/>
    <property type="match status" value="1"/>
</dbReference>
<evidence type="ECO:0000256" key="2">
    <source>
        <dbReference type="ARBA" id="ARBA00022553"/>
    </source>
</evidence>
<feature type="coiled-coil region" evidence="9">
    <location>
        <begin position="502"/>
        <end position="552"/>
    </location>
</feature>
<keyword evidence="5 7" id="KW-0346">Stress response</keyword>
<dbReference type="InterPro" id="IPR029047">
    <property type="entry name" value="HSP70_peptide-bd_sf"/>
</dbReference>
<dbReference type="SUPFAM" id="SSF53067">
    <property type="entry name" value="Actin-like ATPase domain"/>
    <property type="match status" value="2"/>
</dbReference>
<evidence type="ECO:0000256" key="8">
    <source>
        <dbReference type="RuleBase" id="RU003322"/>
    </source>
</evidence>
<keyword evidence="3 7" id="KW-0547">Nucleotide-binding</keyword>
<dbReference type="EMBL" id="PPTU01000012">
    <property type="protein sequence ID" value="RDB69787.1"/>
    <property type="molecule type" value="Genomic_DNA"/>
</dbReference>
<dbReference type="InterPro" id="IPR018181">
    <property type="entry name" value="Heat_shock_70_CS"/>
</dbReference>
<organism evidence="11 12">
    <name type="scientific">Eggerthella lenta</name>
    <name type="common">Eubacterium lentum</name>
    <dbReference type="NCBI Taxonomy" id="84112"/>
    <lineage>
        <taxon>Bacteria</taxon>
        <taxon>Bacillati</taxon>
        <taxon>Actinomycetota</taxon>
        <taxon>Coriobacteriia</taxon>
        <taxon>Eggerthellales</taxon>
        <taxon>Eggerthellaceae</taxon>
        <taxon>Eggerthella</taxon>
    </lineage>
</organism>
<dbReference type="FunFam" id="2.60.34.10:FF:000014">
    <property type="entry name" value="Chaperone protein DnaK HSP70"/>
    <property type="match status" value="1"/>
</dbReference>
<keyword evidence="2 7" id="KW-0597">Phosphoprotein</keyword>
<dbReference type="GO" id="GO:0140662">
    <property type="term" value="F:ATP-dependent protein folding chaperone"/>
    <property type="evidence" value="ECO:0007669"/>
    <property type="project" value="InterPro"/>
</dbReference>
<dbReference type="CDD" id="cd10234">
    <property type="entry name" value="ASKHA_NBD_HSP70_DnaK-like"/>
    <property type="match status" value="1"/>
</dbReference>
<evidence type="ECO:0000256" key="10">
    <source>
        <dbReference type="SAM" id="MobiDB-lite"/>
    </source>
</evidence>
<dbReference type="GO" id="GO:0005524">
    <property type="term" value="F:ATP binding"/>
    <property type="evidence" value="ECO:0007669"/>
    <property type="project" value="UniProtKB-UniRule"/>
</dbReference>
<evidence type="ECO:0000256" key="1">
    <source>
        <dbReference type="ARBA" id="ARBA00007381"/>
    </source>
</evidence>
<keyword evidence="6 7" id="KW-0143">Chaperone</keyword>
<dbReference type="FunFam" id="3.90.640.10:FF:000003">
    <property type="entry name" value="Molecular chaperone DnaK"/>
    <property type="match status" value="1"/>
</dbReference>
<dbReference type="PROSITE" id="PS01036">
    <property type="entry name" value="HSP70_3"/>
    <property type="match status" value="1"/>
</dbReference>
<comment type="similarity">
    <text evidence="1 7 8">Belongs to the heat shock protein 70 family.</text>
</comment>
<keyword evidence="9" id="KW-0175">Coiled coil</keyword>
<accession>A0A369MDE7</accession>
<dbReference type="Proteomes" id="UP000253970">
    <property type="component" value="Unassembled WGS sequence"/>
</dbReference>
<dbReference type="InterPro" id="IPR012725">
    <property type="entry name" value="Chaperone_DnaK"/>
</dbReference>
<dbReference type="AlphaFoldDB" id="A0A369MDE7"/>
<comment type="function">
    <text evidence="7">Acts as a chaperone.</text>
</comment>
<dbReference type="GO" id="GO:0051082">
    <property type="term" value="F:unfolded protein binding"/>
    <property type="evidence" value="ECO:0007669"/>
    <property type="project" value="InterPro"/>
</dbReference>
<evidence type="ECO:0000313" key="11">
    <source>
        <dbReference type="EMBL" id="RDB69787.1"/>
    </source>
</evidence>
<dbReference type="Gene3D" id="2.60.34.10">
    <property type="entry name" value="Substrate Binding Domain Of DNAk, Chain A, domain 1"/>
    <property type="match status" value="1"/>
</dbReference>
<evidence type="ECO:0000256" key="5">
    <source>
        <dbReference type="ARBA" id="ARBA00023016"/>
    </source>
</evidence>
<comment type="caution">
    <text evidence="11">The sequence shown here is derived from an EMBL/GenBank/DDBJ whole genome shotgun (WGS) entry which is preliminary data.</text>
</comment>
<protein>
    <recommendedName>
        <fullName evidence="7">Chaperone protein DnaK</fullName>
    </recommendedName>
    <alternativeName>
        <fullName evidence="7">HSP70</fullName>
    </alternativeName>
    <alternativeName>
        <fullName evidence="7">Heat shock 70 kDa protein</fullName>
    </alternativeName>
    <alternativeName>
        <fullName evidence="7">Heat shock protein 70</fullName>
    </alternativeName>
</protein>
<evidence type="ECO:0000256" key="9">
    <source>
        <dbReference type="SAM" id="Coils"/>
    </source>
</evidence>
<gene>
    <name evidence="7" type="primary">dnaK</name>
    <name evidence="11" type="ORF">C1875_09070</name>
</gene>
<dbReference type="PROSITE" id="PS00329">
    <property type="entry name" value="HSP70_2"/>
    <property type="match status" value="1"/>
</dbReference>
<dbReference type="Gene3D" id="3.30.420.40">
    <property type="match status" value="2"/>
</dbReference>
<sequence length="600" mass="64045">MATIGIDLGTTNSCAATVEGGRPVIVPNAEGERTTPSVIAFSKEGERLVGTIACRQAAVNPDRTIESVKRHMGSDWRATVDGKAYSPQELSAMILRKLRRDAEAFLGQDVPQAVITVPAYFDDAQRQATKDAGRIAGLDVLRIINEPTAAALAYGLDNGTPQKVMVYDLGGGTFDVSVIEIGDNVIEVLATSGDNHLGGDDFDERVAAYLLDAFQREHGIDLRRDQTALQRVTEAAREAKKELSSLDTAHVNLPFLAQGSSGPLHLETTLTRAAFNDMTRDLVERTSNPVQTALNDAGIAASELGCVLLVGGSTRIPAVQDHVRKLTGKEPSASINPDECVAMGAAIQGATLSGTSTGLVKADNSILLLDVTPLSLSIETVGGVATRLVERNTTLPVNYSQVFSTAAAFQTSVEIHVLQGERPMAKDNKSIGTFKLKGIKRAPAGVPQIEVTFDIDANGILTVSAKDLDTGKQQSITIDDSGRMSDDDIERAIRDAEQYASQDNERREAMAAREEAQSLLNEVDRALGQVGKQLEKDEKKQVKADAETLRKALSKRPAGFGKKAREAEAASVDDVSDIKAAAERLRASSAHARELLGQQG</sequence>
<evidence type="ECO:0000256" key="3">
    <source>
        <dbReference type="ARBA" id="ARBA00022741"/>
    </source>
</evidence>